<dbReference type="EMBL" id="NFLJ01000008">
    <property type="protein sequence ID" value="OUQ35365.1"/>
    <property type="molecule type" value="Genomic_DNA"/>
</dbReference>
<keyword evidence="3" id="KW-0378">Hydrolase</keyword>
<dbReference type="Pfam" id="PF00753">
    <property type="entry name" value="Lactamase_B"/>
    <property type="match status" value="1"/>
</dbReference>
<name>A0A1Y4SZM2_9FIRM</name>
<keyword evidence="4" id="KW-0862">Zinc</keyword>
<gene>
    <name evidence="6" type="ORF">B5E75_03695</name>
</gene>
<dbReference type="GO" id="GO:0046872">
    <property type="term" value="F:metal ion binding"/>
    <property type="evidence" value="ECO:0007669"/>
    <property type="project" value="UniProtKB-KW"/>
</dbReference>
<dbReference type="CDD" id="cd06262">
    <property type="entry name" value="metallo-hydrolase-like_MBL-fold"/>
    <property type="match status" value="1"/>
</dbReference>
<keyword evidence="7" id="KW-1185">Reference proteome</keyword>
<organism evidence="6 7">
    <name type="scientific">Massilimicrobiota timonensis</name>
    <dbReference type="NCBI Taxonomy" id="1776392"/>
    <lineage>
        <taxon>Bacteria</taxon>
        <taxon>Bacillati</taxon>
        <taxon>Bacillota</taxon>
        <taxon>Erysipelotrichia</taxon>
        <taxon>Erysipelotrichales</taxon>
        <taxon>Erysipelotrichaceae</taxon>
        <taxon>Massilimicrobiota</taxon>
    </lineage>
</organism>
<evidence type="ECO:0000256" key="4">
    <source>
        <dbReference type="ARBA" id="ARBA00022833"/>
    </source>
</evidence>
<dbReference type="InterPro" id="IPR036866">
    <property type="entry name" value="RibonucZ/Hydroxyglut_hydro"/>
</dbReference>
<dbReference type="GO" id="GO:0016787">
    <property type="term" value="F:hydrolase activity"/>
    <property type="evidence" value="ECO:0007669"/>
    <property type="project" value="UniProtKB-KW"/>
</dbReference>
<evidence type="ECO:0000313" key="7">
    <source>
        <dbReference type="Proteomes" id="UP000195305"/>
    </source>
</evidence>
<evidence type="ECO:0000256" key="3">
    <source>
        <dbReference type="ARBA" id="ARBA00022801"/>
    </source>
</evidence>
<keyword evidence="2" id="KW-0479">Metal-binding</keyword>
<dbReference type="InterPro" id="IPR001279">
    <property type="entry name" value="Metallo-B-lactamas"/>
</dbReference>
<proteinExistence type="predicted"/>
<accession>A0A1Y4SZM2</accession>
<reference evidence="6 7" key="1">
    <citation type="journal article" date="2018" name="BMC Genomics">
        <title>Whole genome sequencing and function prediction of 133 gut anaerobes isolated from chicken caecum in pure cultures.</title>
        <authorList>
            <person name="Medvecky M."/>
            <person name="Cejkova D."/>
            <person name="Polansky O."/>
            <person name="Karasova D."/>
            <person name="Kubasova T."/>
            <person name="Cizek A."/>
            <person name="Rychlik I."/>
        </authorList>
    </citation>
    <scope>NUCLEOTIDE SEQUENCE [LARGE SCALE GENOMIC DNA]</scope>
    <source>
        <strain evidence="6 7">An13</strain>
    </source>
</reference>
<dbReference type="InterPro" id="IPR051453">
    <property type="entry name" value="MBL_Glyoxalase_II"/>
</dbReference>
<dbReference type="SUPFAM" id="SSF56281">
    <property type="entry name" value="Metallo-hydrolase/oxidoreductase"/>
    <property type="match status" value="1"/>
</dbReference>
<evidence type="ECO:0000256" key="2">
    <source>
        <dbReference type="ARBA" id="ARBA00022723"/>
    </source>
</evidence>
<feature type="domain" description="Metallo-beta-lactamase" evidence="5">
    <location>
        <begin position="11"/>
        <end position="186"/>
    </location>
</feature>
<sequence length="204" mass="23105">MIKKLILGTMQTNCYVVYNEKHECFVIDPGAQGQKVARFLTENELDIKAILLTHGHFDHIGAVDYLYNQYHCPIYTQKESLEIIAKPEYNLSSMMGEPMTLKAPILEATPTMNIANMTVQWLLLEGHCEGSSMIYVPQENALFSGDVLFAGSIGRYDFPTSSHLTTKQSLEKIKTLQFDARLLPGHGEESSIKYEQMHNPFLRS</sequence>
<dbReference type="SMART" id="SM00849">
    <property type="entry name" value="Lactamase_B"/>
    <property type="match status" value="1"/>
</dbReference>
<dbReference type="Proteomes" id="UP000195305">
    <property type="component" value="Unassembled WGS sequence"/>
</dbReference>
<dbReference type="PANTHER" id="PTHR46233">
    <property type="entry name" value="HYDROXYACYLGLUTATHIONE HYDROLASE GLOC"/>
    <property type="match status" value="1"/>
</dbReference>
<comment type="cofactor">
    <cofactor evidence="1">
        <name>Zn(2+)</name>
        <dbReference type="ChEBI" id="CHEBI:29105"/>
    </cofactor>
</comment>
<protein>
    <recommendedName>
        <fullName evidence="5">Metallo-beta-lactamase domain-containing protein</fullName>
    </recommendedName>
</protein>
<evidence type="ECO:0000256" key="1">
    <source>
        <dbReference type="ARBA" id="ARBA00001947"/>
    </source>
</evidence>
<comment type="caution">
    <text evidence="6">The sequence shown here is derived from an EMBL/GenBank/DDBJ whole genome shotgun (WGS) entry which is preliminary data.</text>
</comment>
<dbReference type="AlphaFoldDB" id="A0A1Y4SZM2"/>
<evidence type="ECO:0000313" key="6">
    <source>
        <dbReference type="EMBL" id="OUQ35365.1"/>
    </source>
</evidence>
<dbReference type="RefSeq" id="WP_087357441.1">
    <property type="nucleotide sequence ID" value="NZ_NFLJ01000008.1"/>
</dbReference>
<dbReference type="OrthoDB" id="9802248at2"/>
<evidence type="ECO:0000259" key="5">
    <source>
        <dbReference type="SMART" id="SM00849"/>
    </source>
</evidence>
<dbReference type="PANTHER" id="PTHR46233:SF3">
    <property type="entry name" value="HYDROXYACYLGLUTATHIONE HYDROLASE GLOC"/>
    <property type="match status" value="1"/>
</dbReference>
<dbReference type="Gene3D" id="3.60.15.10">
    <property type="entry name" value="Ribonuclease Z/Hydroxyacylglutathione hydrolase-like"/>
    <property type="match status" value="1"/>
</dbReference>